<evidence type="ECO:0000313" key="2">
    <source>
        <dbReference type="EMBL" id="KAH3844533.1"/>
    </source>
</evidence>
<accession>A0A9D4KRU6</accession>
<protein>
    <submittedName>
        <fullName evidence="2">Uncharacterized protein</fullName>
    </submittedName>
</protein>
<reference evidence="2" key="1">
    <citation type="journal article" date="2019" name="bioRxiv">
        <title>The Genome of the Zebra Mussel, Dreissena polymorpha: A Resource for Invasive Species Research.</title>
        <authorList>
            <person name="McCartney M.A."/>
            <person name="Auch B."/>
            <person name="Kono T."/>
            <person name="Mallez S."/>
            <person name="Zhang Y."/>
            <person name="Obille A."/>
            <person name="Becker A."/>
            <person name="Abrahante J.E."/>
            <person name="Garbe J."/>
            <person name="Badalamenti J.P."/>
            <person name="Herman A."/>
            <person name="Mangelson H."/>
            <person name="Liachko I."/>
            <person name="Sullivan S."/>
            <person name="Sone E.D."/>
            <person name="Koren S."/>
            <person name="Silverstein K.A.T."/>
            <person name="Beckman K.B."/>
            <person name="Gohl D.M."/>
        </authorList>
    </citation>
    <scope>NUCLEOTIDE SEQUENCE</scope>
    <source>
        <strain evidence="2">Duluth1</strain>
        <tissue evidence="2">Whole animal</tissue>
    </source>
</reference>
<evidence type="ECO:0000256" key="1">
    <source>
        <dbReference type="SAM" id="MobiDB-lite"/>
    </source>
</evidence>
<name>A0A9D4KRU6_DREPO</name>
<keyword evidence="3" id="KW-1185">Reference proteome</keyword>
<gene>
    <name evidence="2" type="ORF">DPMN_086792</name>
</gene>
<feature type="compositionally biased region" description="Basic and acidic residues" evidence="1">
    <location>
        <begin position="47"/>
        <end position="56"/>
    </location>
</feature>
<comment type="caution">
    <text evidence="2">The sequence shown here is derived from an EMBL/GenBank/DDBJ whole genome shotgun (WGS) entry which is preliminary data.</text>
</comment>
<dbReference type="EMBL" id="JAIWYP010000003">
    <property type="protein sequence ID" value="KAH3844533.1"/>
    <property type="molecule type" value="Genomic_DNA"/>
</dbReference>
<feature type="region of interest" description="Disordered" evidence="1">
    <location>
        <begin position="35"/>
        <end position="56"/>
    </location>
</feature>
<proteinExistence type="predicted"/>
<dbReference type="AlphaFoldDB" id="A0A9D4KRU6"/>
<evidence type="ECO:0000313" key="3">
    <source>
        <dbReference type="Proteomes" id="UP000828390"/>
    </source>
</evidence>
<dbReference type="Proteomes" id="UP000828390">
    <property type="component" value="Unassembled WGS sequence"/>
</dbReference>
<organism evidence="2 3">
    <name type="scientific">Dreissena polymorpha</name>
    <name type="common">Zebra mussel</name>
    <name type="synonym">Mytilus polymorpha</name>
    <dbReference type="NCBI Taxonomy" id="45954"/>
    <lineage>
        <taxon>Eukaryota</taxon>
        <taxon>Metazoa</taxon>
        <taxon>Spiralia</taxon>
        <taxon>Lophotrochozoa</taxon>
        <taxon>Mollusca</taxon>
        <taxon>Bivalvia</taxon>
        <taxon>Autobranchia</taxon>
        <taxon>Heteroconchia</taxon>
        <taxon>Euheterodonta</taxon>
        <taxon>Imparidentia</taxon>
        <taxon>Neoheterodontei</taxon>
        <taxon>Myida</taxon>
        <taxon>Dreissenoidea</taxon>
        <taxon>Dreissenidae</taxon>
        <taxon>Dreissena</taxon>
    </lineage>
</organism>
<sequence>MAVFGDPSILPMFEKASLQHGGPFFKQKRGVVSPYPSRPNACSPKENLLHRELHTK</sequence>
<reference evidence="2" key="2">
    <citation type="submission" date="2020-11" db="EMBL/GenBank/DDBJ databases">
        <authorList>
            <person name="McCartney M.A."/>
            <person name="Auch B."/>
            <person name="Kono T."/>
            <person name="Mallez S."/>
            <person name="Becker A."/>
            <person name="Gohl D.M."/>
            <person name="Silverstein K.A.T."/>
            <person name="Koren S."/>
            <person name="Bechman K.B."/>
            <person name="Herman A."/>
            <person name="Abrahante J.E."/>
            <person name="Garbe J."/>
        </authorList>
    </citation>
    <scope>NUCLEOTIDE SEQUENCE</scope>
    <source>
        <strain evidence="2">Duluth1</strain>
        <tissue evidence="2">Whole animal</tissue>
    </source>
</reference>